<dbReference type="PANTHER" id="PTHR22762:SF131">
    <property type="entry name" value="GLYCOSIDE HYDROLASE FAMILY 31 N-TERMINAL DOMAIN-CONTAINING PROTEIN"/>
    <property type="match status" value="1"/>
</dbReference>
<keyword evidence="9" id="KW-1185">Reference proteome</keyword>
<dbReference type="GO" id="GO:0004553">
    <property type="term" value="F:hydrolase activity, hydrolyzing O-glycosyl compounds"/>
    <property type="evidence" value="ECO:0007669"/>
    <property type="project" value="InterPro"/>
</dbReference>
<comment type="caution">
    <text evidence="3">Lacks conserved residue(s) required for the propagation of feature annotation.</text>
</comment>
<keyword evidence="6" id="KW-0472">Membrane</keyword>
<dbReference type="InterPro" id="IPR017853">
    <property type="entry name" value="GH"/>
</dbReference>
<dbReference type="PROSITE" id="PS51448">
    <property type="entry name" value="P_TREFOIL_2"/>
    <property type="match status" value="1"/>
</dbReference>
<keyword evidence="6" id="KW-0812">Transmembrane</keyword>
<evidence type="ECO:0000256" key="1">
    <source>
        <dbReference type="ARBA" id="ARBA00007806"/>
    </source>
</evidence>
<feature type="domain" description="P-type" evidence="7">
    <location>
        <begin position="86"/>
        <end position="135"/>
    </location>
</feature>
<proteinExistence type="inferred from homology"/>
<evidence type="ECO:0000313" key="9">
    <source>
        <dbReference type="Proteomes" id="UP000678499"/>
    </source>
</evidence>
<dbReference type="SUPFAM" id="SSF51445">
    <property type="entry name" value="(Trans)glycosidases"/>
    <property type="match status" value="1"/>
</dbReference>
<dbReference type="PANTHER" id="PTHR22762">
    <property type="entry name" value="ALPHA-GLUCOSIDASE"/>
    <property type="match status" value="1"/>
</dbReference>
<protein>
    <recommendedName>
        <fullName evidence="7">P-type domain-containing protein</fullName>
    </recommendedName>
</protein>
<dbReference type="SUPFAM" id="SSF57492">
    <property type="entry name" value="Trefoil"/>
    <property type="match status" value="1"/>
</dbReference>
<dbReference type="OrthoDB" id="5839090at2759"/>
<dbReference type="Gene3D" id="2.60.40.1180">
    <property type="entry name" value="Golgi alpha-mannosidase II"/>
    <property type="match status" value="2"/>
</dbReference>
<evidence type="ECO:0000256" key="4">
    <source>
        <dbReference type="RuleBase" id="RU361185"/>
    </source>
</evidence>
<keyword evidence="4" id="KW-0378">Hydrolase</keyword>
<evidence type="ECO:0000256" key="5">
    <source>
        <dbReference type="SAM" id="MobiDB-lite"/>
    </source>
</evidence>
<name>A0A7R9BLE6_9CRUS</name>
<keyword evidence="4" id="KW-0326">Glycosidase</keyword>
<dbReference type="EMBL" id="CAJPEX010000670">
    <property type="protein sequence ID" value="CAG0916795.1"/>
    <property type="molecule type" value="Genomic_DNA"/>
</dbReference>
<dbReference type="Gene3D" id="3.20.20.80">
    <property type="entry name" value="Glycosidases"/>
    <property type="match status" value="2"/>
</dbReference>
<dbReference type="InterPro" id="IPR013780">
    <property type="entry name" value="Glyco_hydro_b"/>
</dbReference>
<dbReference type="Pfam" id="PF01055">
    <property type="entry name" value="Glyco_hydro_31_2nd"/>
    <property type="match status" value="2"/>
</dbReference>
<sequence>MKKKVDKEMLVDVELHSEQDGPQQHPKKSETGKGSGFKLNSIQFYLLNNKMRTLYALTLCLVVAGLIPLAVNVFQPVMRPLPVNPGLCFLQESFRVECKPGSDQTVGLDACSSLDCCWRDDSQTSLFVPICYHSVPSKYTYLVENVQGFGNEVLYDLVTRYGNKKTPLDNPAHVKAQIKLEQLPMGMNGTIRISIGPQQKRRKGFNRIYNSTLDVDIWESVMVEPNMYYALDLERASTGEKLVHSNIGALVISENFIEITLSPGTTKLVGFGGDSNSFQLPMDFGYHKAVMYNRKEPNDLMASVAVPFYIAIEKSGKAHGPTPLDVMKQYTTLVGKPEALSYSAFGYHMCREVGNFSAVQSLYAAMDESDYPFESDCIFSKPFTQSAFNFITSEVDIAALREAVNTLHRKERKFVIQQVPHVASSDEAGNLISLEKPVFLLNSSQEVYHGTYKRQDVLFPDPIAPMVNSWAQEEFLKLTVKLGAQVDGIILTSNSPPDDSPYQDPDPKEVPYSPALSNAQPMMYYQAPWNLINSQGIKHWGIHNKYGSDHLRVVKTALQGQAQERPFVTSANTFAGSGGKGGIPICGDIDSGQIDMEDPFAFGDLCLRWHQLGLNLPLAYNNYKQGAQPRNPPDLGTAYKLHMKVALRQRYRLLPYFYSLSLESVLDHGAPLVRPLFFTFPEDEEAFKIDEQFMIGDSLMAIPALWPGVDSVSAYFPPGTWVDFFNGDVFASSDNGTWTRLSVANSRSPLAIRGGHVIFWQEPGAASSQSRKNFFRFTAVIQRGYGAKGHILIDDGKSMISEATSIWKLVGSLDVQETEFNITLEGPPCSAIGMNGLNTAFDGGEIFGLKAKPTAFIDINTGENVEFFFNAATNSLEFAEIPPMDFCDGTQGFYLKYD</sequence>
<dbReference type="InterPro" id="IPR000519">
    <property type="entry name" value="P_trefoil_dom"/>
</dbReference>
<organism evidence="8">
    <name type="scientific">Notodromas monacha</name>
    <dbReference type="NCBI Taxonomy" id="399045"/>
    <lineage>
        <taxon>Eukaryota</taxon>
        <taxon>Metazoa</taxon>
        <taxon>Ecdysozoa</taxon>
        <taxon>Arthropoda</taxon>
        <taxon>Crustacea</taxon>
        <taxon>Oligostraca</taxon>
        <taxon>Ostracoda</taxon>
        <taxon>Podocopa</taxon>
        <taxon>Podocopida</taxon>
        <taxon>Cypridocopina</taxon>
        <taxon>Cypridoidea</taxon>
        <taxon>Cyprididae</taxon>
        <taxon>Notodromas</taxon>
    </lineage>
</organism>
<keyword evidence="6" id="KW-1133">Transmembrane helix</keyword>
<dbReference type="InterPro" id="IPR048395">
    <property type="entry name" value="Glyco_hydro_31_C"/>
</dbReference>
<dbReference type="InterPro" id="IPR000322">
    <property type="entry name" value="Glyco_hydro_31_TIM"/>
</dbReference>
<dbReference type="SUPFAM" id="SSF51011">
    <property type="entry name" value="Glycosyl hydrolase domain"/>
    <property type="match status" value="1"/>
</dbReference>
<evidence type="ECO:0000256" key="2">
    <source>
        <dbReference type="ARBA" id="ARBA00023157"/>
    </source>
</evidence>
<dbReference type="Pfam" id="PF21365">
    <property type="entry name" value="Glyco_hydro_31_3rd"/>
    <property type="match status" value="1"/>
</dbReference>
<evidence type="ECO:0000256" key="6">
    <source>
        <dbReference type="SAM" id="Phobius"/>
    </source>
</evidence>
<reference evidence="8" key="1">
    <citation type="submission" date="2020-11" db="EMBL/GenBank/DDBJ databases">
        <authorList>
            <person name="Tran Van P."/>
        </authorList>
    </citation>
    <scope>NUCLEOTIDE SEQUENCE</scope>
</reference>
<accession>A0A7R9BLE6</accession>
<dbReference type="EMBL" id="OA882707">
    <property type="protein sequence ID" value="CAD7276643.1"/>
    <property type="molecule type" value="Genomic_DNA"/>
</dbReference>
<evidence type="ECO:0000313" key="8">
    <source>
        <dbReference type="EMBL" id="CAD7276643.1"/>
    </source>
</evidence>
<dbReference type="Gene3D" id="2.60.40.1760">
    <property type="entry name" value="glycosyl hydrolase (family 31)"/>
    <property type="match status" value="1"/>
</dbReference>
<feature type="region of interest" description="Disordered" evidence="5">
    <location>
        <begin position="14"/>
        <end position="34"/>
    </location>
</feature>
<comment type="similarity">
    <text evidence="1 4">Belongs to the glycosyl hydrolase 31 family.</text>
</comment>
<evidence type="ECO:0000256" key="3">
    <source>
        <dbReference type="PROSITE-ProRule" id="PRU00779"/>
    </source>
</evidence>
<gene>
    <name evidence="8" type="ORF">NMOB1V02_LOCUS4396</name>
</gene>
<dbReference type="InterPro" id="IPR044913">
    <property type="entry name" value="P_trefoil_dom_sf"/>
</dbReference>
<dbReference type="AlphaFoldDB" id="A0A7R9BLE6"/>
<feature type="transmembrane region" description="Helical" evidence="6">
    <location>
        <begin position="54"/>
        <end position="74"/>
    </location>
</feature>
<keyword evidence="2" id="KW-1015">Disulfide bond</keyword>
<dbReference type="Proteomes" id="UP000678499">
    <property type="component" value="Unassembled WGS sequence"/>
</dbReference>
<evidence type="ECO:0000259" key="7">
    <source>
        <dbReference type="PROSITE" id="PS51448"/>
    </source>
</evidence>
<dbReference type="GO" id="GO:0005975">
    <property type="term" value="P:carbohydrate metabolic process"/>
    <property type="evidence" value="ECO:0007669"/>
    <property type="project" value="InterPro"/>
</dbReference>